<dbReference type="SUPFAM" id="SSF56300">
    <property type="entry name" value="Metallo-dependent phosphatases"/>
    <property type="match status" value="1"/>
</dbReference>
<dbReference type="GO" id="GO:0004519">
    <property type="term" value="F:endonuclease activity"/>
    <property type="evidence" value="ECO:0007669"/>
    <property type="project" value="UniProtKB-KW"/>
</dbReference>
<evidence type="ECO:0000259" key="1">
    <source>
        <dbReference type="Pfam" id="PF00149"/>
    </source>
</evidence>
<keyword evidence="2" id="KW-0540">Nuclease</keyword>
<evidence type="ECO:0000313" key="2">
    <source>
        <dbReference type="EMBL" id="CAB4222735.1"/>
    </source>
</evidence>
<dbReference type="InterPro" id="IPR004843">
    <property type="entry name" value="Calcineurin-like_PHP"/>
</dbReference>
<dbReference type="GO" id="GO:0016787">
    <property type="term" value="F:hydrolase activity"/>
    <property type="evidence" value="ECO:0007669"/>
    <property type="project" value="InterPro"/>
</dbReference>
<proteinExistence type="predicted"/>
<reference evidence="2" key="1">
    <citation type="submission" date="2020-05" db="EMBL/GenBank/DDBJ databases">
        <authorList>
            <person name="Chiriac C."/>
            <person name="Salcher M."/>
            <person name="Ghai R."/>
            <person name="Kavagutti S V."/>
        </authorList>
    </citation>
    <scope>NUCLEOTIDE SEQUENCE</scope>
</reference>
<name>A0A6J5T4L3_9CAUD</name>
<dbReference type="PANTHER" id="PTHR30337:SF0">
    <property type="entry name" value="NUCLEASE SBCCD SUBUNIT D"/>
    <property type="match status" value="1"/>
</dbReference>
<accession>A0A6J5T4L3</accession>
<dbReference type="PANTHER" id="PTHR30337">
    <property type="entry name" value="COMPONENT OF ATP-DEPENDENT DSDNA EXONUCLEASE"/>
    <property type="match status" value="1"/>
</dbReference>
<dbReference type="InterPro" id="IPR029052">
    <property type="entry name" value="Metallo-depent_PP-like"/>
</dbReference>
<keyword evidence="2" id="KW-0378">Hydrolase</keyword>
<gene>
    <name evidence="2" type="ORF">UFOVP1655_206</name>
</gene>
<organism evidence="2">
    <name type="scientific">uncultured Caudovirales phage</name>
    <dbReference type="NCBI Taxonomy" id="2100421"/>
    <lineage>
        <taxon>Viruses</taxon>
        <taxon>Duplodnaviria</taxon>
        <taxon>Heunggongvirae</taxon>
        <taxon>Uroviricota</taxon>
        <taxon>Caudoviricetes</taxon>
        <taxon>Peduoviridae</taxon>
        <taxon>Maltschvirus</taxon>
        <taxon>Maltschvirus maltsch</taxon>
    </lineage>
</organism>
<keyword evidence="2" id="KW-0255">Endonuclease</keyword>
<sequence>MKIAIITDQHFGARNDSISFLDFYQKFYDDTFFPTLIKNEIKILLILGDTFDRRKYINFLSLKKTKEMFFDKLLELNIEVHMLAGNHDTYFKNSDSVNSVDLLLKEYNNINVIDTPKTIEIYGVKICMIPWICADNYNECLDEIKNTDARICMGHFEIAGFAMHKGMASEEGLDRKLFRKFINTFSGHYHHRSNSDSIYYLGNPYQLTWSDYDDVRGFHLYDLQNYDLQFIPNPNEMFFKIVYNDIASNGYLPKRLEDLSQYTEKYVKVVVINKTNPILFDKFMDNLYKMNPIDITIVEDSVNLTESINDDMITQSEDTLSILNKFVDSVQEMSIDNNKLKSILHEIYVEALNSERV</sequence>
<protein>
    <submittedName>
        <fullName evidence="2">Endonuclease subunit</fullName>
    </submittedName>
</protein>
<dbReference type="EMBL" id="LR797523">
    <property type="protein sequence ID" value="CAB4222735.1"/>
    <property type="molecule type" value="Genomic_DNA"/>
</dbReference>
<dbReference type="Pfam" id="PF00149">
    <property type="entry name" value="Metallophos"/>
    <property type="match status" value="1"/>
</dbReference>
<dbReference type="Gene3D" id="3.60.21.10">
    <property type="match status" value="1"/>
</dbReference>
<feature type="domain" description="Calcineurin-like phosphoesterase" evidence="1">
    <location>
        <begin position="1"/>
        <end position="191"/>
    </location>
</feature>
<dbReference type="InterPro" id="IPR050535">
    <property type="entry name" value="DNA_Repair-Maintenance_Comp"/>
</dbReference>